<dbReference type="PROSITE" id="PS00211">
    <property type="entry name" value="ABC_TRANSPORTER_1"/>
    <property type="match status" value="1"/>
</dbReference>
<keyword evidence="3 6" id="KW-0067">ATP-binding</keyword>
<organism evidence="6 7">
    <name type="scientific">Nostocoides vanveenii</name>
    <dbReference type="NCBI Taxonomy" id="330835"/>
    <lineage>
        <taxon>Bacteria</taxon>
        <taxon>Bacillati</taxon>
        <taxon>Actinomycetota</taxon>
        <taxon>Actinomycetes</taxon>
        <taxon>Micrococcales</taxon>
        <taxon>Intrasporangiaceae</taxon>
        <taxon>Nostocoides</taxon>
    </lineage>
</organism>
<dbReference type="InterPro" id="IPR003439">
    <property type="entry name" value="ABC_transporter-like_ATP-bd"/>
</dbReference>
<dbReference type="SMART" id="SM00382">
    <property type="entry name" value="AAA"/>
    <property type="match status" value="1"/>
</dbReference>
<dbReference type="PROSITE" id="PS50893">
    <property type="entry name" value="ABC_TRANSPORTER_2"/>
    <property type="match status" value="1"/>
</dbReference>
<keyword evidence="7" id="KW-1185">Reference proteome</keyword>
<evidence type="ECO:0000313" key="7">
    <source>
        <dbReference type="Proteomes" id="UP001501475"/>
    </source>
</evidence>
<dbReference type="RefSeq" id="WP_344063465.1">
    <property type="nucleotide sequence ID" value="NZ_BAAAPN010000032.1"/>
</dbReference>
<dbReference type="SUPFAM" id="SSF52540">
    <property type="entry name" value="P-loop containing nucleoside triphosphate hydrolases"/>
    <property type="match status" value="1"/>
</dbReference>
<dbReference type="InterPro" id="IPR017871">
    <property type="entry name" value="ABC_transporter-like_CS"/>
</dbReference>
<sequence>MTTPVLQMRDAAFGYGATQVIADVTLTIDPGEVVAILGPNGAGKSTLVKGLVGLTDQLAGSVHVLGSDLAELEPGRIGYVPQRHTLATSVRATVAEIVAIGRLRFRTWWRPWRRDAEGDRQAVARVLDLVGLGDRVGSDVAQLSGGQQRRVLIARALASSPDLLIMDEPTAGVDTANQIVLARVLEKLATAGTTQLIVTHELDALAEVITRVIVVDDGHITFDGAPDDYATQGLSHGGHHHDHSPAGGSARRRPHFDAGPLDLRGDHHD</sequence>
<dbReference type="EMBL" id="BAAAPN010000032">
    <property type="protein sequence ID" value="GAA1753508.1"/>
    <property type="molecule type" value="Genomic_DNA"/>
</dbReference>
<evidence type="ECO:0000313" key="6">
    <source>
        <dbReference type="EMBL" id="GAA1753508.1"/>
    </source>
</evidence>
<evidence type="ECO:0000256" key="3">
    <source>
        <dbReference type="ARBA" id="ARBA00022840"/>
    </source>
</evidence>
<gene>
    <name evidence="6" type="ORF">GCM10009810_11750</name>
</gene>
<dbReference type="Gene3D" id="3.40.50.300">
    <property type="entry name" value="P-loop containing nucleotide triphosphate hydrolases"/>
    <property type="match status" value="1"/>
</dbReference>
<dbReference type="Proteomes" id="UP001501475">
    <property type="component" value="Unassembled WGS sequence"/>
</dbReference>
<dbReference type="PANTHER" id="PTHR42734">
    <property type="entry name" value="METAL TRANSPORT SYSTEM ATP-BINDING PROTEIN TM_0124-RELATED"/>
    <property type="match status" value="1"/>
</dbReference>
<dbReference type="InterPro" id="IPR050153">
    <property type="entry name" value="Metal_Ion_Import_ABC"/>
</dbReference>
<evidence type="ECO:0000256" key="2">
    <source>
        <dbReference type="ARBA" id="ARBA00022741"/>
    </source>
</evidence>
<evidence type="ECO:0000259" key="5">
    <source>
        <dbReference type="PROSITE" id="PS50893"/>
    </source>
</evidence>
<feature type="domain" description="ABC transporter" evidence="5">
    <location>
        <begin position="6"/>
        <end position="242"/>
    </location>
</feature>
<evidence type="ECO:0000256" key="4">
    <source>
        <dbReference type="SAM" id="MobiDB-lite"/>
    </source>
</evidence>
<feature type="region of interest" description="Disordered" evidence="4">
    <location>
        <begin position="231"/>
        <end position="269"/>
    </location>
</feature>
<accession>A0ABP4WI69</accession>
<name>A0ABP4WI69_9MICO</name>
<dbReference type="InterPro" id="IPR003593">
    <property type="entry name" value="AAA+_ATPase"/>
</dbReference>
<proteinExistence type="predicted"/>
<dbReference type="InterPro" id="IPR027417">
    <property type="entry name" value="P-loop_NTPase"/>
</dbReference>
<reference evidence="7" key="1">
    <citation type="journal article" date="2019" name="Int. J. Syst. Evol. Microbiol.">
        <title>The Global Catalogue of Microorganisms (GCM) 10K type strain sequencing project: providing services to taxonomists for standard genome sequencing and annotation.</title>
        <authorList>
            <consortium name="The Broad Institute Genomics Platform"/>
            <consortium name="The Broad Institute Genome Sequencing Center for Infectious Disease"/>
            <person name="Wu L."/>
            <person name="Ma J."/>
        </authorList>
    </citation>
    <scope>NUCLEOTIDE SEQUENCE [LARGE SCALE GENOMIC DNA]</scope>
    <source>
        <strain evidence="7">JCM 15591</strain>
    </source>
</reference>
<keyword evidence="1" id="KW-0813">Transport</keyword>
<keyword evidence="2" id="KW-0547">Nucleotide-binding</keyword>
<protein>
    <submittedName>
        <fullName evidence="6">Metal ABC transporter ATP-binding protein</fullName>
    </submittedName>
</protein>
<dbReference type="Pfam" id="PF00005">
    <property type="entry name" value="ABC_tran"/>
    <property type="match status" value="1"/>
</dbReference>
<comment type="caution">
    <text evidence="6">The sequence shown here is derived from an EMBL/GenBank/DDBJ whole genome shotgun (WGS) entry which is preliminary data.</text>
</comment>
<evidence type="ECO:0000256" key="1">
    <source>
        <dbReference type="ARBA" id="ARBA00022448"/>
    </source>
</evidence>
<dbReference type="GO" id="GO:0005524">
    <property type="term" value="F:ATP binding"/>
    <property type="evidence" value="ECO:0007669"/>
    <property type="project" value="UniProtKB-KW"/>
</dbReference>